<feature type="region of interest" description="Disordered" evidence="1">
    <location>
        <begin position="488"/>
        <end position="604"/>
    </location>
</feature>
<gene>
    <name evidence="2" type="ORF">FK530_05985</name>
</gene>
<sequence length="604" mass="59374">MYAAVRRSVPRRYAGASLALVTAAAIAVAPITASVGAVTAPASTVLVNPAKLVNLQTQVAGSVAGLLPRAVGPAAAGASTAAAVPTWGWGDVTFLAQTLQDALKATFESASGTGDYAGAGFPKALQTALDAIKNGSLSGAYSPIGSQIESTLFIGLMSALFPIADRFNPKLGKLGAALDAALNDGSMIALGQAALGLPLRLPTELLKAGEAIAKAIMTGDVTKVGAAVGAGVNNVGTFLEAYVTNSATGLIPNLVKVGSTLLGAVIPSLPASSPAKADALAAQAAVASAPALGMPDFTTLFEAWKAGFEMFASSWKGDQWTPGVVGTITDAVAKLTKGDPAGAIGEVADKAKALSIIVLLGGIMPITDLVNPYLGPIGVGLTNSQADVIGLGNSALAVLFDTPGKVVSIGQNLVTALLSGDPAKALTGLTTDIGALTTFLNDRLFVAKDNPFDNAVFPGLANIGKNIFDAFKPAKDAAKPAADVATAASPATSEVSTAVVATPDVPSSTGGTTVETQVITAPAEKADEGAAPAAPAEKPAEPAVEPSAPVEPAAPAEPTAEAPAETVAEAPSGSGGTTPADDATEAGTDGTASDTASGAEASAA</sequence>
<dbReference type="Proteomes" id="UP000319375">
    <property type="component" value="Unassembled WGS sequence"/>
</dbReference>
<proteinExistence type="predicted"/>
<evidence type="ECO:0000256" key="1">
    <source>
        <dbReference type="SAM" id="MobiDB-lite"/>
    </source>
</evidence>
<evidence type="ECO:0000313" key="3">
    <source>
        <dbReference type="Proteomes" id="UP000319375"/>
    </source>
</evidence>
<dbReference type="RefSeq" id="WP_146486098.1">
    <property type="nucleotide sequence ID" value="NZ_VIGX01000002.1"/>
</dbReference>
<evidence type="ECO:0000313" key="2">
    <source>
        <dbReference type="EMBL" id="TWS30064.1"/>
    </source>
</evidence>
<comment type="caution">
    <text evidence="2">The sequence shown here is derived from an EMBL/GenBank/DDBJ whole genome shotgun (WGS) entry which is preliminary data.</text>
</comment>
<reference evidence="2 3" key="1">
    <citation type="submission" date="2019-06" db="EMBL/GenBank/DDBJ databases">
        <title>Tsukamurella conjunctivitidis sp. nov., Tsukamurella assacharolytica sp. nov. and Tsukamurella sputae sp. nov. isolated from patients with conjunctivitis, bacteraemia (lymphoma) and respiratory infection (sputum) in Hong Kong.</title>
        <authorList>
            <person name="Teng J.L.L."/>
            <person name="Lee H.H."/>
            <person name="Fong J.Y.H."/>
            <person name="Fok K.M.N."/>
            <person name="Lau S.K.P."/>
            <person name="Woo P.C.Y."/>
        </authorList>
    </citation>
    <scope>NUCLEOTIDE SEQUENCE [LARGE SCALE GENOMIC DNA]</scope>
    <source>
        <strain evidence="2 3">HKU72</strain>
    </source>
</reference>
<protein>
    <submittedName>
        <fullName evidence="2">Uncharacterized protein</fullName>
    </submittedName>
</protein>
<name>A0A5C5S4S0_9ACTN</name>
<dbReference type="OrthoDB" id="9960641at2"/>
<feature type="compositionally biased region" description="Polar residues" evidence="1">
    <location>
        <begin position="505"/>
        <end position="519"/>
    </location>
</feature>
<organism evidence="2 3">
    <name type="scientific">Tsukamurella conjunctivitidis</name>
    <dbReference type="NCBI Taxonomy" id="2592068"/>
    <lineage>
        <taxon>Bacteria</taxon>
        <taxon>Bacillati</taxon>
        <taxon>Actinomycetota</taxon>
        <taxon>Actinomycetes</taxon>
        <taxon>Mycobacteriales</taxon>
        <taxon>Tsukamurellaceae</taxon>
        <taxon>Tsukamurella</taxon>
    </lineage>
</organism>
<dbReference type="EMBL" id="VIGX01000002">
    <property type="protein sequence ID" value="TWS30064.1"/>
    <property type="molecule type" value="Genomic_DNA"/>
</dbReference>
<feature type="compositionally biased region" description="Low complexity" evidence="1">
    <location>
        <begin position="529"/>
        <end position="571"/>
    </location>
</feature>
<keyword evidence="3" id="KW-1185">Reference proteome</keyword>
<accession>A0A5C5S4S0</accession>
<dbReference type="AlphaFoldDB" id="A0A5C5S4S0"/>